<dbReference type="VEuPathDB" id="FungiDB:TRICI_006139"/>
<evidence type="ECO:0000313" key="2">
    <source>
        <dbReference type="EMBL" id="KAA8900760.1"/>
    </source>
</evidence>
<accession>A0A642UKM0</accession>
<dbReference type="EMBL" id="SWFS01000495">
    <property type="protein sequence ID" value="KAA8900760.1"/>
    <property type="molecule type" value="Genomic_DNA"/>
</dbReference>
<gene>
    <name evidence="2" type="ORF">TRICI_006139</name>
</gene>
<dbReference type="AlphaFoldDB" id="A0A642UKM0"/>
<feature type="region of interest" description="Disordered" evidence="1">
    <location>
        <begin position="40"/>
        <end position="72"/>
    </location>
</feature>
<comment type="caution">
    <text evidence="2">The sequence shown here is derived from an EMBL/GenBank/DDBJ whole genome shotgun (WGS) entry which is preliminary data.</text>
</comment>
<name>A0A642UKM0_9ASCO</name>
<organism evidence="2 3">
    <name type="scientific">Trichomonascus ciferrii</name>
    <dbReference type="NCBI Taxonomy" id="44093"/>
    <lineage>
        <taxon>Eukaryota</taxon>
        <taxon>Fungi</taxon>
        <taxon>Dikarya</taxon>
        <taxon>Ascomycota</taxon>
        <taxon>Saccharomycotina</taxon>
        <taxon>Dipodascomycetes</taxon>
        <taxon>Dipodascales</taxon>
        <taxon>Trichomonascaceae</taxon>
        <taxon>Trichomonascus</taxon>
        <taxon>Trichomonascus ciferrii complex</taxon>
    </lineage>
</organism>
<dbReference type="Proteomes" id="UP000761534">
    <property type="component" value="Unassembled WGS sequence"/>
</dbReference>
<keyword evidence="3" id="KW-1185">Reference proteome</keyword>
<proteinExistence type="predicted"/>
<feature type="compositionally biased region" description="Low complexity" evidence="1">
    <location>
        <begin position="40"/>
        <end position="57"/>
    </location>
</feature>
<evidence type="ECO:0000256" key="1">
    <source>
        <dbReference type="SAM" id="MobiDB-lite"/>
    </source>
</evidence>
<reference evidence="2" key="1">
    <citation type="journal article" date="2019" name="G3 (Bethesda)">
        <title>Genome Assemblies of Two Rare Opportunistic Yeast Pathogens: Diutina rugosa (syn. Candida rugosa) and Trichomonascus ciferrii (syn. Candida ciferrii).</title>
        <authorList>
            <person name="Mixao V."/>
            <person name="Saus E."/>
            <person name="Hansen A.P."/>
            <person name="Lass-Florl C."/>
            <person name="Gabaldon T."/>
        </authorList>
    </citation>
    <scope>NUCLEOTIDE SEQUENCE</scope>
    <source>
        <strain evidence="2">CBS 4856</strain>
    </source>
</reference>
<protein>
    <submittedName>
        <fullName evidence="2">Uncharacterized protein</fullName>
    </submittedName>
</protein>
<sequence>MALTSIPPSAYGAPTTISGYAESSLPTSLEIAEYLARIKAQQAAQSAPDQNQPQQPQTTHVSVPEIPKNNKQ</sequence>
<evidence type="ECO:0000313" key="3">
    <source>
        <dbReference type="Proteomes" id="UP000761534"/>
    </source>
</evidence>